<keyword evidence="1" id="KW-0238">DNA-binding</keyword>
<dbReference type="GO" id="GO:0003677">
    <property type="term" value="F:DNA binding"/>
    <property type="evidence" value="ECO:0007669"/>
    <property type="project" value="UniProtKB-KW"/>
</dbReference>
<dbReference type="InterPro" id="IPR047057">
    <property type="entry name" value="MerR_fam"/>
</dbReference>
<dbReference type="STRING" id="710421.Mycch_0827"/>
<dbReference type="InterPro" id="IPR000551">
    <property type="entry name" value="MerR-type_HTH_dom"/>
</dbReference>
<name>I4BED5_MYCCN</name>
<dbReference type="PROSITE" id="PS00552">
    <property type="entry name" value="HTH_MERR_1"/>
    <property type="match status" value="1"/>
</dbReference>
<dbReference type="HOGENOM" id="CLU_060077_2_1_11"/>
<dbReference type="GO" id="GO:0003700">
    <property type="term" value="F:DNA-binding transcription factor activity"/>
    <property type="evidence" value="ECO:0007669"/>
    <property type="project" value="InterPro"/>
</dbReference>
<dbReference type="Pfam" id="PF13411">
    <property type="entry name" value="MerR_1"/>
    <property type="match status" value="1"/>
</dbReference>
<dbReference type="KEGG" id="mcb:Mycch_0827"/>
<dbReference type="PRINTS" id="PR00040">
    <property type="entry name" value="HTHMERR"/>
</dbReference>
<dbReference type="Gene3D" id="1.10.1660.10">
    <property type="match status" value="1"/>
</dbReference>
<dbReference type="InterPro" id="IPR009061">
    <property type="entry name" value="DNA-bd_dom_put_sf"/>
</dbReference>
<dbReference type="PANTHER" id="PTHR30204">
    <property type="entry name" value="REDOX-CYCLING DRUG-SENSING TRANSCRIPTIONAL ACTIVATOR SOXR"/>
    <property type="match status" value="1"/>
</dbReference>
<dbReference type="RefSeq" id="WP_014814133.1">
    <property type="nucleotide sequence ID" value="NC_018027.1"/>
</dbReference>
<evidence type="ECO:0000256" key="1">
    <source>
        <dbReference type="ARBA" id="ARBA00023125"/>
    </source>
</evidence>
<keyword evidence="4" id="KW-1185">Reference proteome</keyword>
<dbReference type="PROSITE" id="PS50937">
    <property type="entry name" value="HTH_MERR_2"/>
    <property type="match status" value="1"/>
</dbReference>
<gene>
    <name evidence="3" type="ordered locus">Mycch_0827</name>
</gene>
<dbReference type="Proteomes" id="UP000006057">
    <property type="component" value="Chromosome"/>
</dbReference>
<dbReference type="SMART" id="SM00422">
    <property type="entry name" value="HTH_MERR"/>
    <property type="match status" value="1"/>
</dbReference>
<evidence type="ECO:0000259" key="2">
    <source>
        <dbReference type="PROSITE" id="PS50937"/>
    </source>
</evidence>
<dbReference type="PATRIC" id="fig|710421.3.peg.834"/>
<dbReference type="AlphaFoldDB" id="I4BED5"/>
<dbReference type="OrthoDB" id="9809391at2"/>
<evidence type="ECO:0000313" key="3">
    <source>
        <dbReference type="EMBL" id="AFM15642.1"/>
    </source>
</evidence>
<sequence>MAAELLQIGEVAARTQLSIKTIRHYDELGLVVPSARSAGGFRLYTPADVARLIAIRRMKPLGFTLEEMRELLDALETLDSGDAGEADRAQAAAYVSVCHRRAQDACAALTKQLGYARELTEQLARFTD</sequence>
<dbReference type="eggNOG" id="COG0789">
    <property type="taxonomic scope" value="Bacteria"/>
</dbReference>
<organism evidence="3 4">
    <name type="scientific">Mycolicibacterium chubuense (strain NBB4)</name>
    <name type="common">Mycobacterium chubuense</name>
    <dbReference type="NCBI Taxonomy" id="710421"/>
    <lineage>
        <taxon>Bacteria</taxon>
        <taxon>Bacillati</taxon>
        <taxon>Actinomycetota</taxon>
        <taxon>Actinomycetes</taxon>
        <taxon>Mycobacteriales</taxon>
        <taxon>Mycobacteriaceae</taxon>
        <taxon>Mycolicibacterium</taxon>
    </lineage>
</organism>
<evidence type="ECO:0000313" key="4">
    <source>
        <dbReference type="Proteomes" id="UP000006057"/>
    </source>
</evidence>
<protein>
    <submittedName>
        <fullName evidence="3">Putative transcriptional regulator</fullName>
    </submittedName>
</protein>
<accession>I4BED5</accession>
<dbReference type="SUPFAM" id="SSF46955">
    <property type="entry name" value="Putative DNA-binding domain"/>
    <property type="match status" value="1"/>
</dbReference>
<feature type="domain" description="HTH merR-type" evidence="2">
    <location>
        <begin position="5"/>
        <end position="74"/>
    </location>
</feature>
<proteinExistence type="predicted"/>
<dbReference type="PANTHER" id="PTHR30204:SF93">
    <property type="entry name" value="HTH MERR-TYPE DOMAIN-CONTAINING PROTEIN"/>
    <property type="match status" value="1"/>
</dbReference>
<dbReference type="EMBL" id="CP003053">
    <property type="protein sequence ID" value="AFM15642.1"/>
    <property type="molecule type" value="Genomic_DNA"/>
</dbReference>
<dbReference type="CDD" id="cd00592">
    <property type="entry name" value="HTH_MerR-like"/>
    <property type="match status" value="1"/>
</dbReference>
<reference evidence="3 4" key="1">
    <citation type="submission" date="2012-06" db="EMBL/GenBank/DDBJ databases">
        <title>Complete sequence of chromosome of Mycobacterium chubuense NBB4.</title>
        <authorList>
            <consortium name="US DOE Joint Genome Institute"/>
            <person name="Lucas S."/>
            <person name="Han J."/>
            <person name="Lapidus A."/>
            <person name="Cheng J.-F."/>
            <person name="Goodwin L."/>
            <person name="Pitluck S."/>
            <person name="Peters L."/>
            <person name="Mikhailova N."/>
            <person name="Teshima H."/>
            <person name="Detter J.C."/>
            <person name="Han C."/>
            <person name="Tapia R."/>
            <person name="Land M."/>
            <person name="Hauser L."/>
            <person name="Kyrpides N."/>
            <person name="Ivanova N."/>
            <person name="Pagani I."/>
            <person name="Mattes T."/>
            <person name="Holmes A."/>
            <person name="Rutledge P."/>
            <person name="Paulsen I."/>
            <person name="Coleman N."/>
            <person name="Woyke T."/>
        </authorList>
    </citation>
    <scope>NUCLEOTIDE SEQUENCE [LARGE SCALE GENOMIC DNA]</scope>
    <source>
        <strain evidence="3 4">NBB4</strain>
    </source>
</reference>